<dbReference type="Gene3D" id="3.40.220.10">
    <property type="entry name" value="Leucine Aminopeptidase, subunit E, domain 1"/>
    <property type="match status" value="1"/>
</dbReference>
<comment type="caution">
    <text evidence="3">The sequence shown here is derived from an EMBL/GenBank/DDBJ whole genome shotgun (WGS) entry which is preliminary data.</text>
</comment>
<dbReference type="Pfam" id="PF01661">
    <property type="entry name" value="Macro"/>
    <property type="match status" value="1"/>
</dbReference>
<evidence type="ECO:0000259" key="2">
    <source>
        <dbReference type="PROSITE" id="PS51154"/>
    </source>
</evidence>
<dbReference type="InterPro" id="IPR043472">
    <property type="entry name" value="Macro_dom-like"/>
</dbReference>
<dbReference type="RefSeq" id="WP_272739795.1">
    <property type="nucleotide sequence ID" value="NZ_JAQQKW010000001.1"/>
</dbReference>
<comment type="catalytic activity">
    <reaction evidence="1">
        <text>an N-(ADP-alpha-D-ribosyl)-thymidine in DNA + H2O = a thymidine in DNA + ADP-D-ribose</text>
        <dbReference type="Rhea" id="RHEA:71655"/>
        <dbReference type="Rhea" id="RHEA-COMP:13556"/>
        <dbReference type="Rhea" id="RHEA-COMP:18051"/>
        <dbReference type="ChEBI" id="CHEBI:15377"/>
        <dbReference type="ChEBI" id="CHEBI:57967"/>
        <dbReference type="ChEBI" id="CHEBI:137386"/>
        <dbReference type="ChEBI" id="CHEBI:191199"/>
    </reaction>
    <physiologicalReaction direction="left-to-right" evidence="1">
        <dbReference type="Rhea" id="RHEA:71656"/>
    </physiologicalReaction>
</comment>
<reference evidence="3 4" key="1">
    <citation type="submission" date="2023-01" db="EMBL/GenBank/DDBJ databases">
        <title>Novel species of the genus Asticcacaulis isolated from rivers.</title>
        <authorList>
            <person name="Lu H."/>
        </authorList>
    </citation>
    <scope>NUCLEOTIDE SEQUENCE [LARGE SCALE GENOMIC DNA]</scope>
    <source>
        <strain evidence="3 4">DXS10W</strain>
    </source>
</reference>
<accession>A0ABT5IA18</accession>
<dbReference type="PANTHER" id="PTHR12521">
    <property type="entry name" value="PROTEIN C6ORF130"/>
    <property type="match status" value="1"/>
</dbReference>
<protein>
    <submittedName>
        <fullName evidence="3">Macro domain-containing protein</fullName>
    </submittedName>
</protein>
<dbReference type="SUPFAM" id="SSF52949">
    <property type="entry name" value="Macro domain-like"/>
    <property type="match status" value="1"/>
</dbReference>
<gene>
    <name evidence="3" type="ORF">PQU94_01875</name>
</gene>
<evidence type="ECO:0000256" key="1">
    <source>
        <dbReference type="ARBA" id="ARBA00035885"/>
    </source>
</evidence>
<sequence>MPAIIYRQGDLLKAPERVICHGCNAQGKMGAGIATAIKKIYPEAFSLYRATYEAQGNRLELGQSIWVDCSDGRTVINAITQEFFGRDPNTVYVSYDAVRRVLSEINDWAQKRHTPPSVAFPKIGAGLANGDWHVIAEIIESEASAFQPIVYSL</sequence>
<dbReference type="InterPro" id="IPR050892">
    <property type="entry name" value="ADP-ribose_metab_enzymes"/>
</dbReference>
<name>A0ABT5IA18_9CAUL</name>
<dbReference type="Proteomes" id="UP001216595">
    <property type="component" value="Unassembled WGS sequence"/>
</dbReference>
<feature type="domain" description="Macro" evidence="2">
    <location>
        <begin position="1"/>
        <end position="153"/>
    </location>
</feature>
<evidence type="ECO:0000313" key="3">
    <source>
        <dbReference type="EMBL" id="MDC7693024.1"/>
    </source>
</evidence>
<keyword evidence="4" id="KW-1185">Reference proteome</keyword>
<evidence type="ECO:0000313" key="4">
    <source>
        <dbReference type="Proteomes" id="UP001216595"/>
    </source>
</evidence>
<dbReference type="EMBL" id="JAQQKW010000001">
    <property type="protein sequence ID" value="MDC7693024.1"/>
    <property type="molecule type" value="Genomic_DNA"/>
</dbReference>
<proteinExistence type="predicted"/>
<organism evidence="3 4">
    <name type="scientific">Asticcacaulis currens</name>
    <dbReference type="NCBI Taxonomy" id="2984210"/>
    <lineage>
        <taxon>Bacteria</taxon>
        <taxon>Pseudomonadati</taxon>
        <taxon>Pseudomonadota</taxon>
        <taxon>Alphaproteobacteria</taxon>
        <taxon>Caulobacterales</taxon>
        <taxon>Caulobacteraceae</taxon>
        <taxon>Asticcacaulis</taxon>
    </lineage>
</organism>
<dbReference type="SMART" id="SM00506">
    <property type="entry name" value="A1pp"/>
    <property type="match status" value="1"/>
</dbReference>
<dbReference type="PANTHER" id="PTHR12521:SF0">
    <property type="entry name" value="ADP-RIBOSE GLYCOHYDROLASE OARD1"/>
    <property type="match status" value="1"/>
</dbReference>
<dbReference type="PROSITE" id="PS51154">
    <property type="entry name" value="MACRO"/>
    <property type="match status" value="1"/>
</dbReference>
<dbReference type="InterPro" id="IPR002589">
    <property type="entry name" value="Macro_dom"/>
</dbReference>